<evidence type="ECO:0000313" key="2">
    <source>
        <dbReference type="EMBL" id="SHJ88770.1"/>
    </source>
</evidence>
<keyword evidence="3" id="KW-1185">Reference proteome</keyword>
<reference evidence="3" key="1">
    <citation type="submission" date="2016-11" db="EMBL/GenBank/DDBJ databases">
        <authorList>
            <person name="Varghese N."/>
            <person name="Submissions S."/>
        </authorList>
    </citation>
    <scope>NUCLEOTIDE SEQUENCE [LARGE SCALE GENOMIC DNA]</scope>
    <source>
        <strain evidence="3">DSM 26134</strain>
    </source>
</reference>
<keyword evidence="1" id="KW-1133">Transmembrane helix</keyword>
<evidence type="ECO:0000313" key="3">
    <source>
        <dbReference type="Proteomes" id="UP000184474"/>
    </source>
</evidence>
<proteinExistence type="predicted"/>
<evidence type="ECO:0000256" key="1">
    <source>
        <dbReference type="SAM" id="Phobius"/>
    </source>
</evidence>
<accession>A0A1M6MZD9</accession>
<keyword evidence="1" id="KW-0812">Transmembrane</keyword>
<dbReference type="Proteomes" id="UP000184474">
    <property type="component" value="Unassembled WGS sequence"/>
</dbReference>
<gene>
    <name evidence="2" type="ORF">SAMN04488028_10222</name>
</gene>
<keyword evidence="1" id="KW-0472">Membrane</keyword>
<sequence>MSRKTKSELSFIIKISILFILLFASKLTKPDRDLAMGKTSLTKKDSVFVINAHNLK</sequence>
<dbReference type="EMBL" id="FRAA01000002">
    <property type="protein sequence ID" value="SHJ88770.1"/>
    <property type="molecule type" value="Genomic_DNA"/>
</dbReference>
<organism evidence="2 3">
    <name type="scientific">Reichenbachiella agariperforans</name>
    <dbReference type="NCBI Taxonomy" id="156994"/>
    <lineage>
        <taxon>Bacteria</taxon>
        <taxon>Pseudomonadati</taxon>
        <taxon>Bacteroidota</taxon>
        <taxon>Cytophagia</taxon>
        <taxon>Cytophagales</taxon>
        <taxon>Reichenbachiellaceae</taxon>
        <taxon>Reichenbachiella</taxon>
    </lineage>
</organism>
<dbReference type="AlphaFoldDB" id="A0A1M6MZD9"/>
<feature type="transmembrane region" description="Helical" evidence="1">
    <location>
        <begin position="9"/>
        <end position="27"/>
    </location>
</feature>
<protein>
    <submittedName>
        <fullName evidence="2">Uncharacterized protein</fullName>
    </submittedName>
</protein>
<name>A0A1M6MZD9_REIAG</name>